<feature type="transmembrane region" description="Helical" evidence="13">
    <location>
        <begin position="92"/>
        <end position="111"/>
    </location>
</feature>
<dbReference type="PANTHER" id="PTHR30529">
    <property type="entry name" value="CYTOCHROME B561"/>
    <property type="match status" value="1"/>
</dbReference>
<keyword evidence="16" id="KW-1185">Reference proteome</keyword>
<dbReference type="EMBL" id="NIWU01000001">
    <property type="protein sequence ID" value="OXR36006.1"/>
    <property type="molecule type" value="Genomic_DNA"/>
</dbReference>
<dbReference type="Proteomes" id="UP000215455">
    <property type="component" value="Unassembled WGS sequence"/>
</dbReference>
<feature type="transmembrane region" description="Helical" evidence="13">
    <location>
        <begin position="53"/>
        <end position="72"/>
    </location>
</feature>
<feature type="domain" description="Cytochrome b561 bacterial/Ni-hydrogenase" evidence="14">
    <location>
        <begin position="9"/>
        <end position="179"/>
    </location>
</feature>
<evidence type="ECO:0000256" key="7">
    <source>
        <dbReference type="ARBA" id="ARBA00022723"/>
    </source>
</evidence>
<feature type="transmembrane region" description="Helical" evidence="13">
    <location>
        <begin position="12"/>
        <end position="32"/>
    </location>
</feature>
<protein>
    <submittedName>
        <fullName evidence="15">Cytochrome b</fullName>
    </submittedName>
</protein>
<dbReference type="PANTHER" id="PTHR30529:SF3">
    <property type="entry name" value="CYTOCHROME B561 HOMOLOG 1"/>
    <property type="match status" value="1"/>
</dbReference>
<dbReference type="InterPro" id="IPR011577">
    <property type="entry name" value="Cyt_b561_bac/Ni-Hgenase"/>
</dbReference>
<evidence type="ECO:0000256" key="3">
    <source>
        <dbReference type="ARBA" id="ARBA00022448"/>
    </source>
</evidence>
<dbReference type="PROSITE" id="PS51257">
    <property type="entry name" value="PROKAR_LIPOPROTEIN"/>
    <property type="match status" value="1"/>
</dbReference>
<reference evidence="15 16" key="1">
    <citation type="submission" date="2017-06" db="EMBL/GenBank/DDBJ databases">
        <authorList>
            <person name="Furmanczyk E.M."/>
        </authorList>
    </citation>
    <scope>NUCLEOTIDE SEQUENCE [LARGE SCALE GENOMIC DNA]</scope>
    <source>
        <strain evidence="15 16">DSM 16611</strain>
    </source>
</reference>
<organism evidence="15 16">
    <name type="scientific">Pseudomonas umsongensis</name>
    <dbReference type="NCBI Taxonomy" id="198618"/>
    <lineage>
        <taxon>Bacteria</taxon>
        <taxon>Pseudomonadati</taxon>
        <taxon>Pseudomonadota</taxon>
        <taxon>Gammaproteobacteria</taxon>
        <taxon>Pseudomonadales</taxon>
        <taxon>Pseudomonadaceae</taxon>
        <taxon>Pseudomonas</taxon>
    </lineage>
</organism>
<keyword evidence="8" id="KW-0249">Electron transport</keyword>
<dbReference type="InterPro" id="IPR052168">
    <property type="entry name" value="Cytochrome_b561_oxidase"/>
</dbReference>
<dbReference type="InterPro" id="IPR016174">
    <property type="entry name" value="Di-haem_cyt_TM"/>
</dbReference>
<proteinExistence type="inferred from homology"/>
<evidence type="ECO:0000256" key="5">
    <source>
        <dbReference type="ARBA" id="ARBA00022617"/>
    </source>
</evidence>
<evidence type="ECO:0000256" key="12">
    <source>
        <dbReference type="ARBA" id="ARBA00037975"/>
    </source>
</evidence>
<evidence type="ECO:0000256" key="2">
    <source>
        <dbReference type="ARBA" id="ARBA00004651"/>
    </source>
</evidence>
<keyword evidence="3" id="KW-0813">Transport</keyword>
<accession>A0ABX4E7A6</accession>
<evidence type="ECO:0000313" key="16">
    <source>
        <dbReference type="Proteomes" id="UP000215455"/>
    </source>
</evidence>
<evidence type="ECO:0000256" key="1">
    <source>
        <dbReference type="ARBA" id="ARBA00001970"/>
    </source>
</evidence>
<comment type="cofactor">
    <cofactor evidence="1">
        <name>heme b</name>
        <dbReference type="ChEBI" id="CHEBI:60344"/>
    </cofactor>
</comment>
<sequence>MPWKNSDSRYSTVSIALHWLMLVLLALVYACIELRGLFPKGSGGRTLIVESHFMLGLTVFVLVWLRLFARSLGPAPQIFPASPQWQTMLARLMHWALYIFMIVMPILGWLVTSAKGNQVMFYGFDLPLLIAQDKDLAKQIEGWHELGGTIGYWLIGLHAVAGLYHHYVVGDNTLLRMMPKRVNRDT</sequence>
<dbReference type="SUPFAM" id="SSF81342">
    <property type="entry name" value="Transmembrane di-heme cytochromes"/>
    <property type="match status" value="1"/>
</dbReference>
<comment type="caution">
    <text evidence="15">The sequence shown here is derived from an EMBL/GenBank/DDBJ whole genome shotgun (WGS) entry which is preliminary data.</text>
</comment>
<keyword evidence="11 13" id="KW-0472">Membrane</keyword>
<keyword evidence="5" id="KW-0349">Heme</keyword>
<keyword evidence="4" id="KW-1003">Cell membrane</keyword>
<keyword evidence="6 13" id="KW-0812">Transmembrane</keyword>
<keyword evidence="9 13" id="KW-1133">Transmembrane helix</keyword>
<evidence type="ECO:0000256" key="13">
    <source>
        <dbReference type="SAM" id="Phobius"/>
    </source>
</evidence>
<evidence type="ECO:0000256" key="8">
    <source>
        <dbReference type="ARBA" id="ARBA00022982"/>
    </source>
</evidence>
<keyword evidence="10" id="KW-0408">Iron</keyword>
<keyword evidence="7" id="KW-0479">Metal-binding</keyword>
<name>A0ABX4E7A6_9PSED</name>
<evidence type="ECO:0000256" key="9">
    <source>
        <dbReference type="ARBA" id="ARBA00022989"/>
    </source>
</evidence>
<evidence type="ECO:0000256" key="6">
    <source>
        <dbReference type="ARBA" id="ARBA00022692"/>
    </source>
</evidence>
<comment type="subcellular location">
    <subcellularLocation>
        <location evidence="2">Cell membrane</location>
        <topology evidence="2">Multi-pass membrane protein</topology>
    </subcellularLocation>
</comment>
<dbReference type="RefSeq" id="WP_020800251.1">
    <property type="nucleotide sequence ID" value="NZ_CP044409.1"/>
</dbReference>
<gene>
    <name evidence="15" type="ORF">PSUM_09155</name>
</gene>
<evidence type="ECO:0000256" key="4">
    <source>
        <dbReference type="ARBA" id="ARBA00022475"/>
    </source>
</evidence>
<evidence type="ECO:0000259" key="14">
    <source>
        <dbReference type="Pfam" id="PF01292"/>
    </source>
</evidence>
<comment type="similarity">
    <text evidence="12">Belongs to the cytochrome b561 family.</text>
</comment>
<evidence type="ECO:0000256" key="10">
    <source>
        <dbReference type="ARBA" id="ARBA00023004"/>
    </source>
</evidence>
<evidence type="ECO:0000313" key="15">
    <source>
        <dbReference type="EMBL" id="OXR36006.1"/>
    </source>
</evidence>
<evidence type="ECO:0000256" key="11">
    <source>
        <dbReference type="ARBA" id="ARBA00023136"/>
    </source>
</evidence>
<dbReference type="Pfam" id="PF01292">
    <property type="entry name" value="Ni_hydr_CYTB"/>
    <property type="match status" value="1"/>
</dbReference>